<evidence type="ECO:0000256" key="1">
    <source>
        <dbReference type="SAM" id="SignalP"/>
    </source>
</evidence>
<feature type="signal peptide" evidence="1">
    <location>
        <begin position="1"/>
        <end position="29"/>
    </location>
</feature>
<protein>
    <submittedName>
        <fullName evidence="2">Uncharacterized protein</fullName>
    </submittedName>
</protein>
<keyword evidence="1" id="KW-0732">Signal</keyword>
<organism evidence="2">
    <name type="scientific">Cacopsylla melanoneura</name>
    <dbReference type="NCBI Taxonomy" id="428564"/>
    <lineage>
        <taxon>Eukaryota</taxon>
        <taxon>Metazoa</taxon>
        <taxon>Ecdysozoa</taxon>
        <taxon>Arthropoda</taxon>
        <taxon>Hexapoda</taxon>
        <taxon>Insecta</taxon>
        <taxon>Pterygota</taxon>
        <taxon>Neoptera</taxon>
        <taxon>Paraneoptera</taxon>
        <taxon>Hemiptera</taxon>
        <taxon>Sternorrhyncha</taxon>
        <taxon>Psylloidea</taxon>
        <taxon>Psyllidae</taxon>
        <taxon>Psyllinae</taxon>
        <taxon>Cacopsylla</taxon>
    </lineage>
</organism>
<dbReference type="EMBL" id="HBUF01162156">
    <property type="protein sequence ID" value="CAG6650392.1"/>
    <property type="molecule type" value="Transcribed_RNA"/>
</dbReference>
<accession>A0A8D8RGS0</accession>
<sequence>MQSTTEIRLSSMNLLKNLLILGLCGSAFSNYPDDHNNEKPCMRMKNTINTIAPICVPNGKDFQPESVANCRKLKDGCPEFNEVECMWYTTTCPVPGNSLMHQVITFPTCRVKYYAKKYTWAEVYYVNQYGTDPKNVFDIVELHRYIKNHKAFPFDQKDWPDNVLDSHGERGIPWTKFDLPPNTNTSPAFTSQYYKPITGIGLIYLCQALVDSNDNCKKSVRDYMEKTYPDGILLKKKPAPSKKEVESSAQIEILITAKCDSVMLNMVKTPVCRVSYERKSVYNFHTPGLVETAVNKSVTQQFLEVHMWQKKDADPKKDGDRAFEIQYGYFNYNPPMDYIP</sequence>
<dbReference type="AlphaFoldDB" id="A0A8D8RGS0"/>
<feature type="chain" id="PRO_5035638671" evidence="1">
    <location>
        <begin position="30"/>
        <end position="340"/>
    </location>
</feature>
<dbReference type="EMBL" id="HBUF01568856">
    <property type="protein sequence ID" value="CAG6765695.1"/>
    <property type="molecule type" value="Transcribed_RNA"/>
</dbReference>
<proteinExistence type="predicted"/>
<reference evidence="2" key="1">
    <citation type="submission" date="2021-05" db="EMBL/GenBank/DDBJ databases">
        <authorList>
            <person name="Alioto T."/>
            <person name="Alioto T."/>
            <person name="Gomez Garrido J."/>
        </authorList>
    </citation>
    <scope>NUCLEOTIDE SEQUENCE</scope>
</reference>
<dbReference type="EMBL" id="HBUF01162155">
    <property type="protein sequence ID" value="CAG6650391.1"/>
    <property type="molecule type" value="Transcribed_RNA"/>
</dbReference>
<name>A0A8D8RGS0_9HEMI</name>
<dbReference type="EMBL" id="HBUF01162154">
    <property type="protein sequence ID" value="CAG6650390.1"/>
    <property type="molecule type" value="Transcribed_RNA"/>
</dbReference>
<evidence type="ECO:0000313" key="2">
    <source>
        <dbReference type="EMBL" id="CAG6650391.1"/>
    </source>
</evidence>